<dbReference type="InterPro" id="IPR020476">
    <property type="entry name" value="Nudix_hydrolase"/>
</dbReference>
<evidence type="ECO:0000256" key="2">
    <source>
        <dbReference type="ARBA" id="ARBA00022801"/>
    </source>
</evidence>
<dbReference type="PANTHER" id="PTHR43046:SF14">
    <property type="entry name" value="MUTT_NUDIX FAMILY PROTEIN"/>
    <property type="match status" value="1"/>
</dbReference>
<comment type="caution">
    <text evidence="5">The sequence shown here is derived from an EMBL/GenBank/DDBJ whole genome shotgun (WGS) entry which is preliminary data.</text>
</comment>
<feature type="domain" description="Nudix hydrolase" evidence="4">
    <location>
        <begin position="6"/>
        <end position="153"/>
    </location>
</feature>
<dbReference type="STRING" id="1797593.A3A65_01095"/>
<dbReference type="InterPro" id="IPR015797">
    <property type="entry name" value="NUDIX_hydrolase-like_dom_sf"/>
</dbReference>
<dbReference type="AlphaFoldDB" id="A0A1G1VZB3"/>
<dbReference type="InterPro" id="IPR020084">
    <property type="entry name" value="NUDIX_hydrolase_CS"/>
</dbReference>
<dbReference type="Proteomes" id="UP000176723">
    <property type="component" value="Unassembled WGS sequence"/>
</dbReference>
<accession>A0A1G1VZB3</accession>
<comment type="similarity">
    <text evidence="3">Belongs to the Nudix hydrolase family.</text>
</comment>
<name>A0A1G1VZB3_9BACT</name>
<evidence type="ECO:0000256" key="3">
    <source>
        <dbReference type="RuleBase" id="RU003476"/>
    </source>
</evidence>
<evidence type="ECO:0000259" key="4">
    <source>
        <dbReference type="PROSITE" id="PS51462"/>
    </source>
</evidence>
<evidence type="ECO:0000313" key="5">
    <source>
        <dbReference type="EMBL" id="OGY20755.1"/>
    </source>
</evidence>
<comment type="cofactor">
    <cofactor evidence="1">
        <name>Mg(2+)</name>
        <dbReference type="ChEBI" id="CHEBI:18420"/>
    </cofactor>
</comment>
<dbReference type="Gene3D" id="3.90.79.10">
    <property type="entry name" value="Nucleoside Triphosphate Pyrophosphohydrolase"/>
    <property type="match status" value="1"/>
</dbReference>
<dbReference type="InterPro" id="IPR000086">
    <property type="entry name" value="NUDIX_hydrolase_dom"/>
</dbReference>
<protein>
    <recommendedName>
        <fullName evidence="4">Nudix hydrolase domain-containing protein</fullName>
    </recommendedName>
</protein>
<dbReference type="PROSITE" id="PS00893">
    <property type="entry name" value="NUDIX_BOX"/>
    <property type="match status" value="1"/>
</dbReference>
<evidence type="ECO:0000256" key="1">
    <source>
        <dbReference type="ARBA" id="ARBA00001946"/>
    </source>
</evidence>
<evidence type="ECO:0000313" key="6">
    <source>
        <dbReference type="Proteomes" id="UP000176723"/>
    </source>
</evidence>
<dbReference type="PROSITE" id="PS51462">
    <property type="entry name" value="NUDIX"/>
    <property type="match status" value="1"/>
</dbReference>
<organism evidence="5 6">
    <name type="scientific">Candidatus Chisholmbacteria bacterium RIFCSPLOWO2_01_FULL_49_14</name>
    <dbReference type="NCBI Taxonomy" id="1797593"/>
    <lineage>
        <taxon>Bacteria</taxon>
        <taxon>Candidatus Chisholmiibacteriota</taxon>
    </lineage>
</organism>
<keyword evidence="2 3" id="KW-0378">Hydrolase</keyword>
<sequence length="158" mass="18170">MSRSQTRITGVLALPINRKGQLLLTQRRAPGRKFWDGKWQLAGGEIEFGESPEQALTREMREELGVTAKILFPYPIVRSIVYKKGKHIDLNVDVHLTLLCYLVDIGNQKISLDNDPEKETSAFHWWYPQEVKKLKVLPLTDEFIEAADKIIKSNKLLQ</sequence>
<dbReference type="Pfam" id="PF00293">
    <property type="entry name" value="NUDIX"/>
    <property type="match status" value="1"/>
</dbReference>
<dbReference type="GO" id="GO:0016787">
    <property type="term" value="F:hydrolase activity"/>
    <property type="evidence" value="ECO:0007669"/>
    <property type="project" value="UniProtKB-KW"/>
</dbReference>
<dbReference type="PRINTS" id="PR00502">
    <property type="entry name" value="NUDIXFAMILY"/>
</dbReference>
<reference evidence="5 6" key="1">
    <citation type="journal article" date="2016" name="Nat. Commun.">
        <title>Thousands of microbial genomes shed light on interconnected biogeochemical processes in an aquifer system.</title>
        <authorList>
            <person name="Anantharaman K."/>
            <person name="Brown C.T."/>
            <person name="Hug L.A."/>
            <person name="Sharon I."/>
            <person name="Castelle C.J."/>
            <person name="Probst A.J."/>
            <person name="Thomas B.C."/>
            <person name="Singh A."/>
            <person name="Wilkins M.J."/>
            <person name="Karaoz U."/>
            <person name="Brodie E.L."/>
            <person name="Williams K.H."/>
            <person name="Hubbard S.S."/>
            <person name="Banfield J.F."/>
        </authorList>
    </citation>
    <scope>NUCLEOTIDE SEQUENCE [LARGE SCALE GENOMIC DNA]</scope>
</reference>
<proteinExistence type="inferred from homology"/>
<dbReference type="EMBL" id="MHCL01000023">
    <property type="protein sequence ID" value="OGY20755.1"/>
    <property type="molecule type" value="Genomic_DNA"/>
</dbReference>
<gene>
    <name evidence="5" type="ORF">A3A65_01095</name>
</gene>
<dbReference type="PANTHER" id="PTHR43046">
    <property type="entry name" value="GDP-MANNOSE MANNOSYL HYDROLASE"/>
    <property type="match status" value="1"/>
</dbReference>
<dbReference type="SUPFAM" id="SSF55811">
    <property type="entry name" value="Nudix"/>
    <property type="match status" value="1"/>
</dbReference>